<sequence>MNWARDNTGLSEIDLSKVFKYEPRETTVIRLLASTDWRTEIYSYETEKQWYDFIENKIPSISGDDSGLVLLVRLAKRSGEPTSLQLQKTFSDDWIEKANKKPVDTRFQRADTLARLEEKAQVPESNSRSNPANGRRSVRTVPFSKPTFERVTRAFHIHGSVARVISRADVPVFNCEKVHMRRPATVYHCRSSNAWEMDLALTTTHFPETELTFAILFGCPFSIEKEVITRLSEIRKEASHPLLLPGIFAEIERNRHVSLVDEMGNEVETKIFELDFQSSDLEGPQGANAEEKSRNKRTAYLDLAYLRNALVSWNTQLAKMVRHAQDLINADIYGVREHLINPLDSYDKPIEDAWADVEAKMAVDIDSCKHPWNFQSQDQHRDQGDPLRNISYMVKQRLMAIRDEYDDKIRDCTMRVDGMAMATQWAHGETNVEIALATNRDSRHMRSIALVTMIFLPGTFFASMFSMTFFNWSNDAGTPIVSTYLWIYVLITVFFTALTIGLWYYVVIWRPSHKRMRDEEDVNGDEKRAAGWQQSYPFRMMVRLTRSWRKGP</sequence>
<evidence type="ECO:0000313" key="3">
    <source>
        <dbReference type="EMBL" id="KAF2265257.1"/>
    </source>
</evidence>
<evidence type="ECO:0000256" key="2">
    <source>
        <dbReference type="SAM" id="Phobius"/>
    </source>
</evidence>
<gene>
    <name evidence="3" type="ORF">CC78DRAFT_616160</name>
</gene>
<comment type="caution">
    <text evidence="3">The sequence shown here is derived from an EMBL/GenBank/DDBJ whole genome shotgun (WGS) entry which is preliminary data.</text>
</comment>
<evidence type="ECO:0000313" key="4">
    <source>
        <dbReference type="Proteomes" id="UP000800093"/>
    </source>
</evidence>
<feature type="transmembrane region" description="Helical" evidence="2">
    <location>
        <begin position="448"/>
        <end position="472"/>
    </location>
</feature>
<keyword evidence="4" id="KW-1185">Reference proteome</keyword>
<feature type="compositionally biased region" description="Polar residues" evidence="1">
    <location>
        <begin position="123"/>
        <end position="132"/>
    </location>
</feature>
<protein>
    <submittedName>
        <fullName evidence="3">Uncharacterized protein</fullName>
    </submittedName>
</protein>
<organism evidence="3 4">
    <name type="scientific">Lojkania enalia</name>
    <dbReference type="NCBI Taxonomy" id="147567"/>
    <lineage>
        <taxon>Eukaryota</taxon>
        <taxon>Fungi</taxon>
        <taxon>Dikarya</taxon>
        <taxon>Ascomycota</taxon>
        <taxon>Pezizomycotina</taxon>
        <taxon>Dothideomycetes</taxon>
        <taxon>Pleosporomycetidae</taxon>
        <taxon>Pleosporales</taxon>
        <taxon>Pleosporales incertae sedis</taxon>
        <taxon>Lojkania</taxon>
    </lineage>
</organism>
<proteinExistence type="predicted"/>
<evidence type="ECO:0000256" key="1">
    <source>
        <dbReference type="SAM" id="MobiDB-lite"/>
    </source>
</evidence>
<name>A0A9P4N466_9PLEO</name>
<feature type="region of interest" description="Disordered" evidence="1">
    <location>
        <begin position="118"/>
        <end position="139"/>
    </location>
</feature>
<dbReference type="AlphaFoldDB" id="A0A9P4N466"/>
<reference evidence="4" key="1">
    <citation type="journal article" date="2020" name="Stud. Mycol.">
        <title>101 Dothideomycetes genomes: A test case for predicting lifestyles and emergence of pathogens.</title>
        <authorList>
            <person name="Haridas S."/>
            <person name="Albert R."/>
            <person name="Binder M."/>
            <person name="Bloem J."/>
            <person name="LaButti K."/>
            <person name="Salamov A."/>
            <person name="Andreopoulos B."/>
            <person name="Baker S."/>
            <person name="Barry K."/>
            <person name="Bills G."/>
            <person name="Bluhm B."/>
            <person name="Cannon C."/>
            <person name="Castanera R."/>
            <person name="Culley D."/>
            <person name="Daum C."/>
            <person name="Ezra D."/>
            <person name="Gonzalez J."/>
            <person name="Henrissat B."/>
            <person name="Kuo A."/>
            <person name="Liang C."/>
            <person name="Lipzen A."/>
            <person name="Lutzoni F."/>
            <person name="Magnuson J."/>
            <person name="Mondo S."/>
            <person name="Nolan M."/>
            <person name="Ohm R."/>
            <person name="Pangilinan J."/>
            <person name="Park H.-J."/>
            <person name="Ramirez L."/>
            <person name="Alfaro M."/>
            <person name="Sun H."/>
            <person name="Tritt A."/>
            <person name="Yoshinaga Y."/>
            <person name="Zwiers L.-H."/>
            <person name="Turgeon B."/>
            <person name="Goodwin S."/>
            <person name="Spatafora J."/>
            <person name="Crous P."/>
            <person name="Grigoriev I."/>
        </authorList>
    </citation>
    <scope>NUCLEOTIDE SEQUENCE [LARGE SCALE GENOMIC DNA]</scope>
    <source>
        <strain evidence="4">CBS 304.66</strain>
    </source>
</reference>
<keyword evidence="2" id="KW-0472">Membrane</keyword>
<keyword evidence="2" id="KW-1133">Transmembrane helix</keyword>
<accession>A0A9P4N466</accession>
<feature type="transmembrane region" description="Helical" evidence="2">
    <location>
        <begin position="484"/>
        <end position="507"/>
    </location>
</feature>
<dbReference type="Proteomes" id="UP000800093">
    <property type="component" value="Unassembled WGS sequence"/>
</dbReference>
<dbReference type="Gene3D" id="1.20.58.340">
    <property type="entry name" value="Magnesium transport protein CorA, transmembrane region"/>
    <property type="match status" value="1"/>
</dbReference>
<dbReference type="OrthoDB" id="2830640at2759"/>
<keyword evidence="2" id="KW-0812">Transmembrane</keyword>
<dbReference type="EMBL" id="ML986610">
    <property type="protein sequence ID" value="KAF2265257.1"/>
    <property type="molecule type" value="Genomic_DNA"/>
</dbReference>